<reference evidence="1 2" key="1">
    <citation type="submission" date="2019-10" db="EMBL/GenBank/DDBJ databases">
        <title>Characterization of a new Citrobacter species.</title>
        <authorList>
            <person name="Goncalves Ribeiro T."/>
            <person name="Izdebski R."/>
            <person name="Urbanowicz P."/>
            <person name="Carmeli Y."/>
            <person name="Gniadkowski M."/>
            <person name="Peixe L."/>
        </authorList>
    </citation>
    <scope>NUCLEOTIDE SEQUENCE [LARGE SCALE GENOMIC DNA]</scope>
    <source>
        <strain evidence="1 2">NMI7905_11</strain>
    </source>
</reference>
<keyword evidence="2" id="KW-1185">Reference proteome</keyword>
<dbReference type="RefSeq" id="WP_152405212.1">
    <property type="nucleotide sequence ID" value="NZ_WHIY01000001.1"/>
</dbReference>
<name>A0A6L5E4E8_9ENTR</name>
<organism evidence="1 2">
    <name type="scientific">Citrobacter telavivensis</name>
    <dbReference type="NCBI Taxonomy" id="2653932"/>
    <lineage>
        <taxon>Bacteria</taxon>
        <taxon>Pseudomonadati</taxon>
        <taxon>Pseudomonadota</taxon>
        <taxon>Gammaproteobacteria</taxon>
        <taxon>Enterobacterales</taxon>
        <taxon>Enterobacteriaceae</taxon>
        <taxon>Citrobacter</taxon>
    </lineage>
</organism>
<comment type="caution">
    <text evidence="1">The sequence shown here is derived from an EMBL/GenBank/DDBJ whole genome shotgun (WGS) entry which is preliminary data.</text>
</comment>
<dbReference type="EMBL" id="WHIY01000001">
    <property type="protein sequence ID" value="MPQ49330.1"/>
    <property type="molecule type" value="Genomic_DNA"/>
</dbReference>
<proteinExistence type="predicted"/>
<accession>A0A6L5E4E8</accession>
<evidence type="ECO:0000313" key="1">
    <source>
        <dbReference type="EMBL" id="MPQ49330.1"/>
    </source>
</evidence>
<gene>
    <name evidence="1" type="ORF">GBB84_00060</name>
</gene>
<dbReference type="AlphaFoldDB" id="A0A6L5E4E8"/>
<dbReference type="Proteomes" id="UP000475079">
    <property type="component" value="Unassembled WGS sequence"/>
</dbReference>
<protein>
    <submittedName>
        <fullName evidence="1">Uncharacterized protein</fullName>
    </submittedName>
</protein>
<evidence type="ECO:0000313" key="2">
    <source>
        <dbReference type="Proteomes" id="UP000475079"/>
    </source>
</evidence>
<sequence>MWAKGKFGVFLDINPRGTVLAATLHSPTASNDDQGRVYCRKVKITPLADVSAQEKQALKNPLRRVLFLELVWLLKEK</sequence>